<dbReference type="EMBL" id="HBHI01005258">
    <property type="protein sequence ID" value="CAD9658840.1"/>
    <property type="molecule type" value="Transcribed_RNA"/>
</dbReference>
<keyword evidence="3" id="KW-0732">Signal</keyword>
<dbReference type="Pfam" id="PF00106">
    <property type="entry name" value="adh_short"/>
    <property type="match status" value="1"/>
</dbReference>
<comment type="similarity">
    <text evidence="2">Belongs to the short-chain dehydrogenases/reductases (SDR) family.</text>
</comment>
<keyword evidence="1" id="KW-0560">Oxidoreductase</keyword>
<dbReference type="AlphaFoldDB" id="A0A7S2R2Q8"/>
<dbReference type="Gene3D" id="3.40.50.720">
    <property type="entry name" value="NAD(P)-binding Rossmann-like Domain"/>
    <property type="match status" value="1"/>
</dbReference>
<dbReference type="PANTHER" id="PTHR43157:SF31">
    <property type="entry name" value="PHOSPHATIDYLINOSITOL-GLYCAN BIOSYNTHESIS CLASS F PROTEIN"/>
    <property type="match status" value="1"/>
</dbReference>
<gene>
    <name evidence="4" type="ORF">EANT1437_LOCUS2642</name>
</gene>
<dbReference type="PANTHER" id="PTHR43157">
    <property type="entry name" value="PHOSPHATIDYLINOSITOL-GLYCAN BIOSYNTHESIS CLASS F PROTEIN-RELATED"/>
    <property type="match status" value="1"/>
</dbReference>
<proteinExistence type="inferred from homology"/>
<evidence type="ECO:0000256" key="2">
    <source>
        <dbReference type="RuleBase" id="RU000363"/>
    </source>
</evidence>
<evidence type="ECO:0000313" key="4">
    <source>
        <dbReference type="EMBL" id="CAD9658840.1"/>
    </source>
</evidence>
<dbReference type="PRINTS" id="PR00081">
    <property type="entry name" value="GDHRDH"/>
</dbReference>
<evidence type="ECO:0000256" key="3">
    <source>
        <dbReference type="SAM" id="SignalP"/>
    </source>
</evidence>
<feature type="signal peptide" evidence="3">
    <location>
        <begin position="1"/>
        <end position="18"/>
    </location>
</feature>
<dbReference type="CDD" id="cd05327">
    <property type="entry name" value="retinol-DH_like_SDR_c_like"/>
    <property type="match status" value="1"/>
</dbReference>
<protein>
    <recommendedName>
        <fullName evidence="5">Protochlorophyllide reductase</fullName>
    </recommendedName>
</protein>
<feature type="chain" id="PRO_5031007678" description="Protochlorophyllide reductase" evidence="3">
    <location>
        <begin position="19"/>
        <end position="389"/>
    </location>
</feature>
<dbReference type="GO" id="GO:0016491">
    <property type="term" value="F:oxidoreductase activity"/>
    <property type="evidence" value="ECO:0007669"/>
    <property type="project" value="UniProtKB-KW"/>
</dbReference>
<sequence length="389" mass="42016">MMPLKILFVLLVASACNYYSNNGSNYLVVSAYTPHSSKMVSSELNKKSTALQVLQVLNDSKKLASYVTTSKNAADGKSDDQGVAVVTGGNSGIGSVTVETLALTGMKIVLCCRNAKDGERVLDGLSTDWCRANVRVQSLDLSDLDSIESCVNEIIQKEGRIDLLLNNAGIMALPKRETTKQNFEQQLGVNHIGHFFLTRLLLPHMNDNGRVVSVASIAHSNGKLDLSNLNYDPDSSSKRRYSPWGAYGQSKLANVLFAKTLNEKLREETDGAADRGILSVSLHPGVISTGLWKHSISSWLKPILNAIVTDKTVEQGAATNVYTSLVDGSELDGGGGYFKDCANAKPSESGSNSKLGNQLWIETEKMIENAGYSLPKTLSKSEVCSEVME</sequence>
<dbReference type="InterPro" id="IPR002347">
    <property type="entry name" value="SDR_fam"/>
</dbReference>
<dbReference type="PRINTS" id="PR00080">
    <property type="entry name" value="SDRFAMILY"/>
</dbReference>
<organism evidence="4">
    <name type="scientific">Eucampia antarctica</name>
    <dbReference type="NCBI Taxonomy" id="49252"/>
    <lineage>
        <taxon>Eukaryota</taxon>
        <taxon>Sar</taxon>
        <taxon>Stramenopiles</taxon>
        <taxon>Ochrophyta</taxon>
        <taxon>Bacillariophyta</taxon>
        <taxon>Mediophyceae</taxon>
        <taxon>Biddulphiophycidae</taxon>
        <taxon>Hemiaulales</taxon>
        <taxon>Hemiaulaceae</taxon>
        <taxon>Eucampia</taxon>
    </lineage>
</organism>
<dbReference type="SUPFAM" id="SSF51735">
    <property type="entry name" value="NAD(P)-binding Rossmann-fold domains"/>
    <property type="match status" value="1"/>
</dbReference>
<dbReference type="PROSITE" id="PS51257">
    <property type="entry name" value="PROKAR_LIPOPROTEIN"/>
    <property type="match status" value="1"/>
</dbReference>
<reference evidence="4" key="1">
    <citation type="submission" date="2021-01" db="EMBL/GenBank/DDBJ databases">
        <authorList>
            <person name="Corre E."/>
            <person name="Pelletier E."/>
            <person name="Niang G."/>
            <person name="Scheremetjew M."/>
            <person name="Finn R."/>
            <person name="Kale V."/>
            <person name="Holt S."/>
            <person name="Cochrane G."/>
            <person name="Meng A."/>
            <person name="Brown T."/>
            <person name="Cohen L."/>
        </authorList>
    </citation>
    <scope>NUCLEOTIDE SEQUENCE</scope>
    <source>
        <strain evidence="4">CCMP1452</strain>
    </source>
</reference>
<evidence type="ECO:0008006" key="5">
    <source>
        <dbReference type="Google" id="ProtNLM"/>
    </source>
</evidence>
<evidence type="ECO:0000256" key="1">
    <source>
        <dbReference type="ARBA" id="ARBA00023002"/>
    </source>
</evidence>
<name>A0A7S2R2Q8_9STRA</name>
<dbReference type="InterPro" id="IPR036291">
    <property type="entry name" value="NAD(P)-bd_dom_sf"/>
</dbReference>
<accession>A0A7S2R2Q8</accession>